<dbReference type="Proteomes" id="UP000630353">
    <property type="component" value="Unassembled WGS sequence"/>
</dbReference>
<dbReference type="PROSITE" id="PS00923">
    <property type="entry name" value="ASP_GLU_RACEMASE_1"/>
    <property type="match status" value="1"/>
</dbReference>
<dbReference type="GO" id="GO:0009252">
    <property type="term" value="P:peptidoglycan biosynthetic process"/>
    <property type="evidence" value="ECO:0007669"/>
    <property type="project" value="TreeGrafter"/>
</dbReference>
<dbReference type="InterPro" id="IPR033134">
    <property type="entry name" value="Asp/Glu_racemase_AS_2"/>
</dbReference>
<dbReference type="InterPro" id="IPR001920">
    <property type="entry name" value="Asp/Glu_race"/>
</dbReference>
<dbReference type="Gene3D" id="3.40.50.1860">
    <property type="match status" value="2"/>
</dbReference>
<proteinExistence type="predicted"/>
<dbReference type="SUPFAM" id="SSF53681">
    <property type="entry name" value="Aspartate/glutamate racemase"/>
    <property type="match status" value="2"/>
</dbReference>
<reference evidence="2" key="1">
    <citation type="journal article" date="2014" name="Int. J. Syst. Evol. Microbiol.">
        <title>Complete genome sequence of Corynebacterium casei LMG S-19264T (=DSM 44701T), isolated from a smear-ripened cheese.</title>
        <authorList>
            <consortium name="US DOE Joint Genome Institute (JGI-PGF)"/>
            <person name="Walter F."/>
            <person name="Albersmeier A."/>
            <person name="Kalinowski J."/>
            <person name="Ruckert C."/>
        </authorList>
    </citation>
    <scope>NUCLEOTIDE SEQUENCE</scope>
    <source>
        <strain evidence="2">KCTC 42651</strain>
    </source>
</reference>
<gene>
    <name evidence="2" type="primary">murI</name>
    <name evidence="2" type="ORF">GCM10017083_06410</name>
</gene>
<organism evidence="2 3">
    <name type="scientific">Thalassobaculum fulvum</name>
    <dbReference type="NCBI Taxonomy" id="1633335"/>
    <lineage>
        <taxon>Bacteria</taxon>
        <taxon>Pseudomonadati</taxon>
        <taxon>Pseudomonadota</taxon>
        <taxon>Alphaproteobacteria</taxon>
        <taxon>Rhodospirillales</taxon>
        <taxon>Thalassobaculaceae</taxon>
        <taxon>Thalassobaculum</taxon>
    </lineage>
</organism>
<dbReference type="PANTHER" id="PTHR21198:SF2">
    <property type="entry name" value="GLUTAMATE RACEMASE"/>
    <property type="match status" value="1"/>
</dbReference>
<sequence>MIGVFDSGHGGLTVLAALTRRFPGLRFSYLGDHGNAPYGAHSGPAVLDLTRAGIERLFQEGCRLVIVACNSATAIALRGIQQDWLPRHYPERRALGVIVPVVEALTGVPWAHDSSWAVHPRPAATVGVFGTVHTVRSLVYPIEIAKRAPAITVVQQECPGLAGAIEDGAPEAELAALVADYVDALLAQVDGAPIDHVVLGCTHYPLVGPLFARFLPPGVEVMSQPVLVTAATRSYLLRRPEYAGGGRRPAGEPQCRFLTTGDPEQVSRIARRFLGRGIAFEAA</sequence>
<evidence type="ECO:0000313" key="2">
    <source>
        <dbReference type="EMBL" id="GHD41958.1"/>
    </source>
</evidence>
<comment type="caution">
    <text evidence="2">The sequence shown here is derived from an EMBL/GenBank/DDBJ whole genome shotgun (WGS) entry which is preliminary data.</text>
</comment>
<dbReference type="GO" id="GO:0008881">
    <property type="term" value="F:glutamate racemase activity"/>
    <property type="evidence" value="ECO:0007669"/>
    <property type="project" value="TreeGrafter"/>
</dbReference>
<reference evidence="2" key="2">
    <citation type="submission" date="2020-09" db="EMBL/GenBank/DDBJ databases">
        <authorList>
            <person name="Sun Q."/>
            <person name="Kim S."/>
        </authorList>
    </citation>
    <scope>NUCLEOTIDE SEQUENCE</scope>
    <source>
        <strain evidence="2">KCTC 42651</strain>
    </source>
</reference>
<protein>
    <submittedName>
        <fullName evidence="2">Glutamate racemase</fullName>
    </submittedName>
</protein>
<keyword evidence="3" id="KW-1185">Reference proteome</keyword>
<accession>A0A918XNF2</accession>
<dbReference type="AlphaFoldDB" id="A0A918XNF2"/>
<dbReference type="PROSITE" id="PS00924">
    <property type="entry name" value="ASP_GLU_RACEMASE_2"/>
    <property type="match status" value="1"/>
</dbReference>
<evidence type="ECO:0000313" key="3">
    <source>
        <dbReference type="Proteomes" id="UP000630353"/>
    </source>
</evidence>
<dbReference type="EMBL" id="BMZS01000002">
    <property type="protein sequence ID" value="GHD41958.1"/>
    <property type="molecule type" value="Genomic_DNA"/>
</dbReference>
<name>A0A918XNF2_9PROT</name>
<dbReference type="InterPro" id="IPR018187">
    <property type="entry name" value="Asp/Glu_racemase_AS_1"/>
</dbReference>
<evidence type="ECO:0000256" key="1">
    <source>
        <dbReference type="ARBA" id="ARBA00023235"/>
    </source>
</evidence>
<keyword evidence="1" id="KW-0413">Isomerase</keyword>
<dbReference type="RefSeq" id="WP_189987497.1">
    <property type="nucleotide sequence ID" value="NZ_BMZS01000002.1"/>
</dbReference>
<dbReference type="PANTHER" id="PTHR21198">
    <property type="entry name" value="GLUTAMATE RACEMASE"/>
    <property type="match status" value="1"/>
</dbReference>